<dbReference type="PROSITE" id="PS50005">
    <property type="entry name" value="TPR"/>
    <property type="match status" value="1"/>
</dbReference>
<dbReference type="EMBL" id="JAGDFL010000027">
    <property type="protein sequence ID" value="KAG7400588.1"/>
    <property type="molecule type" value="Genomic_DNA"/>
</dbReference>
<feature type="compositionally biased region" description="Gly residues" evidence="4">
    <location>
        <begin position="951"/>
        <end position="960"/>
    </location>
</feature>
<feature type="compositionally biased region" description="Low complexity" evidence="4">
    <location>
        <begin position="968"/>
        <end position="989"/>
    </location>
</feature>
<dbReference type="Pfam" id="PF13374">
    <property type="entry name" value="TPR_10"/>
    <property type="match status" value="1"/>
</dbReference>
<evidence type="ECO:0000313" key="7">
    <source>
        <dbReference type="Proteomes" id="UP000693981"/>
    </source>
</evidence>
<reference evidence="6" key="1">
    <citation type="submission" date="2021-02" db="EMBL/GenBank/DDBJ databases">
        <authorList>
            <person name="Palmer J.M."/>
        </authorList>
    </citation>
    <scope>NUCLEOTIDE SEQUENCE</scope>
    <source>
        <strain evidence="6">SCRP23</strain>
    </source>
</reference>
<sequence>MAHWSAWSREDVGLWLGSLGFSKYTELFQSNEITGDILPELTRDALRDELGIAAFGDRVRISQAIEALISASPQSAAAPSAAVQQPRTQPSTQQNWPRDENVLDLVVLHAAPLVIKDSRLRIYPMEKLDLEAERREISNSLLTDVQHKAIHMRFDIATADILRSLMTAWKCTVLHFSGHGLGQRAALCFEDGAGCTHLITPDALRQLMFSGHVKTERQVPGAAPVEDASTVNVAPQPLDGNVQLVFVNACHSQKVASVFLNAAFEIAKGAVRALPTQKRAACCCAHLHEPTCTWMRDGSRHSQHSATQCCCKGHALAFPHDESSKFLLLGSADHDVVLFGEIPNGTLRDYTPRYPSNIPSMHGQFIGRNTETYLMVKSLHDNAVTACLGAPGIGKSSLVISVAHFVHSRRMFPDGVFYVDLEGQKLSTVRYAIAQSIGMPAADTDEEVFAELGNKNCLLVLDKVEELLDEDENKGEELLHQLISVAPHLRLLLASRRNMHIPSITPYSLSISELPLHTATELLSLVAPGCSVKLAERLAKICGCLPLAIRVVGRALANARMTVTPERMIEYLERDEHRFETIRELNQVGHKECVDRCIRSSFCHLDEPLRLAFMAFGFFRGGFEVEAADAVLSCASSERAPGKLAGAGSYPSLSSSLSGSAGATTSSGSASSFFPADAYAKSQRSRNRDDDSSSVRSLGSQLSNMDGFGFDNDGAMTNDTYDLLDLESSEEVKAREVIVPSASIALEHLHQWSLVEFDSKTNRYRMHNLVQLFAEEEAGYMGDKLPSFEDPQPPAAAAAVHDRCTCVGIRELIALEALLLTDLGYACCDVTDWVAAEYHYLESIRLQREVLGWSEHPQVAEVLNQFGICLSTRWGHLAHNVWLLQHAERLLKGALEMRKRVLSKNHPEYATSLNNLANFYKNYPTAGKRRTPSAALRENNRESRERHMRGGRGGTGGRRGGSAHRGARSSSSPSPSRSSTSSESLAGASQENGVDVNASTEEENRPDIVGMYRQSLKIREVTLGENHPQVAQSLNNLALYLSNQLEAQGQSEAELTEQRAEIGRLYDRALRIRRSRLGNASFETAATLNNMGNFKRLTKDWRGAEANIKEALQITDRYFNDISPRAARIFINLARVYRDQQRYDEAIAAYKKAQDIRQELFPDTRDVGFCIEQIGKCMRLQGKEDEGKALEDRGRQMKKLGLSVLEQEAGGDGDTDSTISGGSNSFKHAVLNSSSGEGPVSSGHVFARVNVYDIVDADALISRKFNFPGKLLGERGIHLKKIEAVACAQLRYFGPWPQTLSKFRGRRDNKETFRALPEAYIQITSTSEAVRHAF</sequence>
<feature type="repeat" description="TPR" evidence="3">
    <location>
        <begin position="1127"/>
        <end position="1160"/>
    </location>
</feature>
<dbReference type="Pfam" id="PF00536">
    <property type="entry name" value="SAM_1"/>
    <property type="match status" value="1"/>
</dbReference>
<evidence type="ECO:0000256" key="3">
    <source>
        <dbReference type="PROSITE-ProRule" id="PRU00339"/>
    </source>
</evidence>
<keyword evidence="2 3" id="KW-0802">TPR repeat</keyword>
<proteinExistence type="predicted"/>
<dbReference type="PROSITE" id="PS50105">
    <property type="entry name" value="SAM_DOMAIN"/>
    <property type="match status" value="1"/>
</dbReference>
<keyword evidence="1" id="KW-0677">Repeat</keyword>
<gene>
    <name evidence="6" type="ORF">PHYBOEH_005111</name>
</gene>
<keyword evidence="7" id="KW-1185">Reference proteome</keyword>
<evidence type="ECO:0000259" key="5">
    <source>
        <dbReference type="PROSITE" id="PS50105"/>
    </source>
</evidence>
<dbReference type="SMART" id="SM00454">
    <property type="entry name" value="SAM"/>
    <property type="match status" value="1"/>
</dbReference>
<evidence type="ECO:0000313" key="6">
    <source>
        <dbReference type="EMBL" id="KAG7400588.1"/>
    </source>
</evidence>
<dbReference type="InterPro" id="IPR007111">
    <property type="entry name" value="NACHT_NTPase"/>
</dbReference>
<comment type="caution">
    <text evidence="6">The sequence shown here is derived from an EMBL/GenBank/DDBJ whole genome shotgun (WGS) entry which is preliminary data.</text>
</comment>
<evidence type="ECO:0000256" key="1">
    <source>
        <dbReference type="ARBA" id="ARBA00022737"/>
    </source>
</evidence>
<dbReference type="InterPro" id="IPR001660">
    <property type="entry name" value="SAM"/>
</dbReference>
<dbReference type="OrthoDB" id="69300at2759"/>
<evidence type="ECO:0000256" key="2">
    <source>
        <dbReference type="ARBA" id="ARBA00022803"/>
    </source>
</evidence>
<protein>
    <recommendedName>
        <fullName evidence="5">SAM domain-containing protein</fullName>
    </recommendedName>
</protein>
<dbReference type="InterPro" id="IPR019734">
    <property type="entry name" value="TPR_rpt"/>
</dbReference>
<dbReference type="PANTHER" id="PTHR45641:SF19">
    <property type="entry name" value="NEPHROCYSTIN-3"/>
    <property type="match status" value="1"/>
</dbReference>
<dbReference type="Proteomes" id="UP000693981">
    <property type="component" value="Unassembled WGS sequence"/>
</dbReference>
<evidence type="ECO:0000256" key="4">
    <source>
        <dbReference type="SAM" id="MobiDB-lite"/>
    </source>
</evidence>
<organism evidence="6 7">
    <name type="scientific">Phytophthora boehmeriae</name>
    <dbReference type="NCBI Taxonomy" id="109152"/>
    <lineage>
        <taxon>Eukaryota</taxon>
        <taxon>Sar</taxon>
        <taxon>Stramenopiles</taxon>
        <taxon>Oomycota</taxon>
        <taxon>Peronosporomycetes</taxon>
        <taxon>Peronosporales</taxon>
        <taxon>Peronosporaceae</taxon>
        <taxon>Phytophthora</taxon>
    </lineage>
</organism>
<feature type="domain" description="SAM" evidence="5">
    <location>
        <begin position="7"/>
        <end position="71"/>
    </location>
</feature>
<accession>A0A8T1X8E1</accession>
<dbReference type="SMART" id="SM00028">
    <property type="entry name" value="TPR"/>
    <property type="match status" value="3"/>
</dbReference>
<name>A0A8T1X8E1_9STRA</name>
<dbReference type="Pfam" id="PF13424">
    <property type="entry name" value="TPR_12"/>
    <property type="match status" value="1"/>
</dbReference>
<dbReference type="Pfam" id="PF05729">
    <property type="entry name" value="NACHT"/>
    <property type="match status" value="1"/>
</dbReference>
<dbReference type="PANTHER" id="PTHR45641">
    <property type="entry name" value="TETRATRICOPEPTIDE REPEAT PROTEIN (AFU_ORTHOLOGUE AFUA_6G03870)"/>
    <property type="match status" value="1"/>
</dbReference>
<feature type="region of interest" description="Disordered" evidence="4">
    <location>
        <begin position="924"/>
        <end position="1008"/>
    </location>
</feature>